<dbReference type="GeneID" id="54481587"/>
<evidence type="ECO:0000313" key="2">
    <source>
        <dbReference type="EMBL" id="KAF2760621.1"/>
    </source>
</evidence>
<reference evidence="2" key="1">
    <citation type="journal article" date="2020" name="Stud. Mycol.">
        <title>101 Dothideomycetes genomes: a test case for predicting lifestyles and emergence of pathogens.</title>
        <authorList>
            <person name="Haridas S."/>
            <person name="Albert R."/>
            <person name="Binder M."/>
            <person name="Bloem J."/>
            <person name="Labutti K."/>
            <person name="Salamov A."/>
            <person name="Andreopoulos B."/>
            <person name="Baker S."/>
            <person name="Barry K."/>
            <person name="Bills G."/>
            <person name="Bluhm B."/>
            <person name="Cannon C."/>
            <person name="Castanera R."/>
            <person name="Culley D."/>
            <person name="Daum C."/>
            <person name="Ezra D."/>
            <person name="Gonzalez J."/>
            <person name="Henrissat B."/>
            <person name="Kuo A."/>
            <person name="Liang C."/>
            <person name="Lipzen A."/>
            <person name="Lutzoni F."/>
            <person name="Magnuson J."/>
            <person name="Mondo S."/>
            <person name="Nolan M."/>
            <person name="Ohm R."/>
            <person name="Pangilinan J."/>
            <person name="Park H.-J."/>
            <person name="Ramirez L."/>
            <person name="Alfaro M."/>
            <person name="Sun H."/>
            <person name="Tritt A."/>
            <person name="Yoshinaga Y."/>
            <person name="Zwiers L.-H."/>
            <person name="Turgeon B."/>
            <person name="Goodwin S."/>
            <person name="Spatafora J."/>
            <person name="Crous P."/>
            <person name="Grigoriev I."/>
        </authorList>
    </citation>
    <scope>NUCLEOTIDE SEQUENCE</scope>
    <source>
        <strain evidence="2">CBS 121739</strain>
    </source>
</reference>
<dbReference type="Pfam" id="PF02809">
    <property type="entry name" value="UIM"/>
    <property type="match status" value="4"/>
</dbReference>
<gene>
    <name evidence="2" type="ORF">EJ05DRAFT_291209</name>
</gene>
<dbReference type="InterPro" id="IPR003903">
    <property type="entry name" value="UIM_dom"/>
</dbReference>
<dbReference type="RefSeq" id="XP_033603072.1">
    <property type="nucleotide sequence ID" value="XM_033740533.1"/>
</dbReference>
<sequence length="434" mass="48348">MDNGPLQINGRWMNDFPRQYACEHLRQTKRCDSGICFANYEGFGPRRCSNTHCRGHRSKDDPQCLGGPPVMRCCDILAVKERRQRARMKAELRALEQDSVPGDYRDWGPSTGGQFHVPRSFHQDNSRTTPEPSNTENEAEILRRVMELSIQEGLQQPKPPVLDKDLADAILASQQEPQSTPKPSDTFDDDLEEAIRASQQEPHRVPPAITAFDEDLQAAIRASQQEPSSAPSSSHTFDNDLAEAIRASRQEPQRASQVRDNFDREFEEAIRRSQNGTQWAAPSRPVPAAVIATPTVRSPTHTLISPPILHSRPSMPMPAPAPAPALTLQPPPLIHADTAPAIVWSGERDPDAQKRERVSIDQRTVSPVHHADWQKWSATEGKKWDAKLAHQDSNAATGEAPPYTPWAQNGEKTAEFDAATDEVSRWEDGFDAQA</sequence>
<dbReference type="Proteomes" id="UP000799437">
    <property type="component" value="Unassembled WGS sequence"/>
</dbReference>
<dbReference type="SMART" id="SM00726">
    <property type="entry name" value="UIM"/>
    <property type="match status" value="4"/>
</dbReference>
<name>A0A6A6WHJ5_9PEZI</name>
<feature type="compositionally biased region" description="Polar residues" evidence="1">
    <location>
        <begin position="126"/>
        <end position="136"/>
    </location>
</feature>
<dbReference type="EMBL" id="ML996568">
    <property type="protein sequence ID" value="KAF2760621.1"/>
    <property type="molecule type" value="Genomic_DNA"/>
</dbReference>
<evidence type="ECO:0000313" key="3">
    <source>
        <dbReference type="Proteomes" id="UP000799437"/>
    </source>
</evidence>
<feature type="region of interest" description="Disordered" evidence="1">
    <location>
        <begin position="109"/>
        <end position="136"/>
    </location>
</feature>
<dbReference type="AlphaFoldDB" id="A0A6A6WHJ5"/>
<accession>A0A6A6WHJ5</accession>
<proteinExistence type="predicted"/>
<keyword evidence="3" id="KW-1185">Reference proteome</keyword>
<organism evidence="2 3">
    <name type="scientific">Pseudovirgaria hyperparasitica</name>
    <dbReference type="NCBI Taxonomy" id="470096"/>
    <lineage>
        <taxon>Eukaryota</taxon>
        <taxon>Fungi</taxon>
        <taxon>Dikarya</taxon>
        <taxon>Ascomycota</taxon>
        <taxon>Pezizomycotina</taxon>
        <taxon>Dothideomycetes</taxon>
        <taxon>Dothideomycetes incertae sedis</taxon>
        <taxon>Acrospermales</taxon>
        <taxon>Acrospermaceae</taxon>
        <taxon>Pseudovirgaria</taxon>
    </lineage>
</organism>
<evidence type="ECO:0000256" key="1">
    <source>
        <dbReference type="SAM" id="MobiDB-lite"/>
    </source>
</evidence>
<protein>
    <submittedName>
        <fullName evidence="2">Uncharacterized protein</fullName>
    </submittedName>
</protein>